<keyword evidence="3" id="KW-1185">Reference proteome</keyword>
<proteinExistence type="predicted"/>
<reference evidence="3" key="1">
    <citation type="journal article" date="2019" name="Int. J. Syst. Evol. Microbiol.">
        <title>The Global Catalogue of Microorganisms (GCM) 10K type strain sequencing project: providing services to taxonomists for standard genome sequencing and annotation.</title>
        <authorList>
            <consortium name="The Broad Institute Genomics Platform"/>
            <consortium name="The Broad Institute Genome Sequencing Center for Infectious Disease"/>
            <person name="Wu L."/>
            <person name="Ma J."/>
        </authorList>
    </citation>
    <scope>NUCLEOTIDE SEQUENCE [LARGE SCALE GENOMIC DNA]</scope>
    <source>
        <strain evidence="3">JCM 15442</strain>
    </source>
</reference>
<comment type="caution">
    <text evidence="2">The sequence shown here is derived from an EMBL/GenBank/DDBJ whole genome shotgun (WGS) entry which is preliminary data.</text>
</comment>
<name>A0ABQ2G5P2_9DEIO</name>
<sequence>MPESEVTITVTPANATVKVDGQTFTQSPVKLPLNDLTYTVEASAAGYHSESVKFDAEQQKAVTIDLKQITAEEIAAQKAAEARKARDAAAAQAVAQAKAARAAKELDDGTMLVKCENLVRSRLKSPSTAKFPGTMEAAAAITTYENGNKDWSGWVDSQNSFGAMLRTEFLCEYDLESQQLEVTLRQ</sequence>
<gene>
    <name evidence="2" type="ORF">GCM10010840_11790</name>
</gene>
<dbReference type="Proteomes" id="UP000639973">
    <property type="component" value="Unassembled WGS sequence"/>
</dbReference>
<dbReference type="Pfam" id="PF08308">
    <property type="entry name" value="PEGA"/>
    <property type="match status" value="1"/>
</dbReference>
<dbReference type="InterPro" id="IPR013229">
    <property type="entry name" value="PEGA"/>
</dbReference>
<accession>A0ABQ2G5P2</accession>
<protein>
    <recommendedName>
        <fullName evidence="1">PEGA domain-containing protein</fullName>
    </recommendedName>
</protein>
<feature type="domain" description="PEGA" evidence="1">
    <location>
        <begin position="4"/>
        <end position="68"/>
    </location>
</feature>
<evidence type="ECO:0000313" key="3">
    <source>
        <dbReference type="Proteomes" id="UP000639973"/>
    </source>
</evidence>
<evidence type="ECO:0000313" key="2">
    <source>
        <dbReference type="EMBL" id="GGL75347.1"/>
    </source>
</evidence>
<organism evidence="2 3">
    <name type="scientific">Deinococcus aerolatus</name>
    <dbReference type="NCBI Taxonomy" id="522487"/>
    <lineage>
        <taxon>Bacteria</taxon>
        <taxon>Thermotogati</taxon>
        <taxon>Deinococcota</taxon>
        <taxon>Deinococci</taxon>
        <taxon>Deinococcales</taxon>
        <taxon>Deinococcaceae</taxon>
        <taxon>Deinococcus</taxon>
    </lineage>
</organism>
<dbReference type="Gene3D" id="2.60.40.1120">
    <property type="entry name" value="Carboxypeptidase-like, regulatory domain"/>
    <property type="match status" value="1"/>
</dbReference>
<dbReference type="EMBL" id="BMOL01000004">
    <property type="protein sequence ID" value="GGL75347.1"/>
    <property type="molecule type" value="Genomic_DNA"/>
</dbReference>
<evidence type="ECO:0000259" key="1">
    <source>
        <dbReference type="Pfam" id="PF08308"/>
    </source>
</evidence>
<dbReference type="RefSeq" id="WP_188969955.1">
    <property type="nucleotide sequence ID" value="NZ_BMOL01000004.1"/>
</dbReference>